<comment type="caution">
    <text evidence="2">The sequence shown here is derived from an EMBL/GenBank/DDBJ whole genome shotgun (WGS) entry which is preliminary data.</text>
</comment>
<dbReference type="InterPro" id="IPR034085">
    <property type="entry name" value="TOG"/>
</dbReference>
<dbReference type="Gene3D" id="1.25.10.10">
    <property type="entry name" value="Leucine-rich Repeat Variant"/>
    <property type="match status" value="3"/>
</dbReference>
<dbReference type="InterPro" id="IPR016024">
    <property type="entry name" value="ARM-type_fold"/>
</dbReference>
<dbReference type="EMBL" id="CAJOBC010001299">
    <property type="protein sequence ID" value="CAF3670220.1"/>
    <property type="molecule type" value="Genomic_DNA"/>
</dbReference>
<dbReference type="EMBL" id="CAJNOQ010001299">
    <property type="protein sequence ID" value="CAF0884766.1"/>
    <property type="molecule type" value="Genomic_DNA"/>
</dbReference>
<dbReference type="GO" id="GO:0005737">
    <property type="term" value="C:cytoplasm"/>
    <property type="evidence" value="ECO:0007669"/>
    <property type="project" value="TreeGrafter"/>
</dbReference>
<dbReference type="AlphaFoldDB" id="A0A813YJ42"/>
<dbReference type="InterPro" id="IPR052623">
    <property type="entry name" value="DAAF5"/>
</dbReference>
<name>A0A813YJ42_9BILA</name>
<evidence type="ECO:0000313" key="3">
    <source>
        <dbReference type="EMBL" id="CAF3670220.1"/>
    </source>
</evidence>
<accession>A0A813YJ42</accession>
<dbReference type="SMART" id="SM01349">
    <property type="entry name" value="TOG"/>
    <property type="match status" value="1"/>
</dbReference>
<keyword evidence="4" id="KW-1185">Reference proteome</keyword>
<proteinExistence type="predicted"/>
<evidence type="ECO:0000313" key="4">
    <source>
        <dbReference type="Proteomes" id="UP000663829"/>
    </source>
</evidence>
<dbReference type="Proteomes" id="UP000681722">
    <property type="component" value="Unassembled WGS sequence"/>
</dbReference>
<dbReference type="GO" id="GO:0003341">
    <property type="term" value="P:cilium movement"/>
    <property type="evidence" value="ECO:0007669"/>
    <property type="project" value="TreeGrafter"/>
</dbReference>
<organism evidence="2 4">
    <name type="scientific">Didymodactylos carnosus</name>
    <dbReference type="NCBI Taxonomy" id="1234261"/>
    <lineage>
        <taxon>Eukaryota</taxon>
        <taxon>Metazoa</taxon>
        <taxon>Spiralia</taxon>
        <taxon>Gnathifera</taxon>
        <taxon>Rotifera</taxon>
        <taxon>Eurotatoria</taxon>
        <taxon>Bdelloidea</taxon>
        <taxon>Philodinida</taxon>
        <taxon>Philodinidae</taxon>
        <taxon>Didymodactylos</taxon>
    </lineage>
</organism>
<dbReference type="Proteomes" id="UP000663829">
    <property type="component" value="Unassembled WGS sequence"/>
</dbReference>
<reference evidence="2" key="1">
    <citation type="submission" date="2021-02" db="EMBL/GenBank/DDBJ databases">
        <authorList>
            <person name="Nowell W R."/>
        </authorList>
    </citation>
    <scope>NUCLEOTIDE SEQUENCE</scope>
</reference>
<dbReference type="InterPro" id="IPR011989">
    <property type="entry name" value="ARM-like"/>
</dbReference>
<evidence type="ECO:0000259" key="1">
    <source>
        <dbReference type="SMART" id="SM01349"/>
    </source>
</evidence>
<dbReference type="Pfam" id="PF24573">
    <property type="entry name" value="HEAT_DAAF5"/>
    <property type="match status" value="1"/>
</dbReference>
<gene>
    <name evidence="2" type="ORF">GPM918_LOCUS7802</name>
    <name evidence="3" type="ORF">SRO942_LOCUS7802</name>
</gene>
<dbReference type="GO" id="GO:0045505">
    <property type="term" value="F:dynein intermediate chain binding"/>
    <property type="evidence" value="ECO:0007669"/>
    <property type="project" value="TreeGrafter"/>
</dbReference>
<dbReference type="GO" id="GO:0036158">
    <property type="term" value="P:outer dynein arm assembly"/>
    <property type="evidence" value="ECO:0007669"/>
    <property type="project" value="TreeGrafter"/>
</dbReference>
<dbReference type="InterPro" id="IPR056497">
    <property type="entry name" value="HEAT_DAAF5"/>
</dbReference>
<dbReference type="PANTHER" id="PTHR16216:SF2">
    <property type="entry name" value="DYNEIN AXONEMAL ASSEMBLY FACTOR 5"/>
    <property type="match status" value="1"/>
</dbReference>
<feature type="domain" description="TOG" evidence="1">
    <location>
        <begin position="101"/>
        <end position="338"/>
    </location>
</feature>
<dbReference type="OrthoDB" id="413572at2759"/>
<protein>
    <recommendedName>
        <fullName evidence="1">TOG domain-containing protein</fullName>
    </recommendedName>
</protein>
<dbReference type="InterPro" id="IPR057978">
    <property type="entry name" value="TPR_DAAF5"/>
</dbReference>
<dbReference type="PANTHER" id="PTHR16216">
    <property type="entry name" value="DYNEIN ASSEMBLY FACTOR 5, AXONEMAL"/>
    <property type="match status" value="1"/>
</dbReference>
<dbReference type="Pfam" id="PF25757">
    <property type="entry name" value="TPR_DNAAF5"/>
    <property type="match status" value="1"/>
</dbReference>
<sequence length="827" mass="95621">MTTGLITDSEVNRNVVLLTDTSKITRQKALQTLCNDINLFTLDNNCEDVNVKEDYFSKRYLSILESIIKLLNDQAEKNRDLVLTFSTTYLKKCMNKNDTLPILIPALTQRLANNSTFELIESSEEIRLKSIELLLKLCQSCTNDKLVLYLNEYIQILKKTIVDPYPEVRKLSCETASNLAKKCQDKFHLMSEILIKPLIETMKHQHAKVRCEAIKALGDVVRFGNNKSIEESVSPLAQRFFDHTSAVRLSVLNVIGLWLLELRDRYSYFHMLLPLILTGYTDDVEEIKETTDSLWWDIVTRPNLGCRELVKRHLIRILPAIKNDLTDWVVSTRLKSAQLLSVLTWQAEESITQHFADTIQVVSKTLVDDEVNVREQINQALIHVGYFVPFKTSYHLIRPHLEQQSQTLSLIRIINPLLIGVDSEELLQQCNCSHCNNHPIIEQLLHYILKPEFTDNFQIPMQTELLRLCQLLIEKCAHHLQPYSYKIFKCILSILSVVENEQLREQCRQTLGYLSKCGFEDNLSLMYETLASPLFKDLKESCHEWLRSTRERFIFETFIIEAGSSTIHFLTPIIDILEIVLNPDRDSELRNQSLLIIVHLLNTIDNQTTTNGDELNNHIVPLIKSCILPNMKWKAGRTAGAIRATAIATLWALFQTRSFNFESCSSLFNELLTDILGMLDDDDRLTRINSCKMLHALFSNENAVNSIDNDRLHKCYPDLLHRLDDVSDEIRLTMCTTLIAYCKSFKNDFNPQLYNSHLEDIAKTLLIHLDDQNSDIQNAIYTVICEFALFNPNVFVQEINNVKQKHRKQELCDNLVEQIQRTRERTE</sequence>
<dbReference type="SUPFAM" id="SSF48371">
    <property type="entry name" value="ARM repeat"/>
    <property type="match status" value="1"/>
</dbReference>
<evidence type="ECO:0000313" key="2">
    <source>
        <dbReference type="EMBL" id="CAF0884766.1"/>
    </source>
</evidence>
<dbReference type="GO" id="GO:0036159">
    <property type="term" value="P:inner dynein arm assembly"/>
    <property type="evidence" value="ECO:0007669"/>
    <property type="project" value="TreeGrafter"/>
</dbReference>